<organism evidence="6 7">
    <name type="scientific">Kibdelosporangium lantanae</name>
    <dbReference type="NCBI Taxonomy" id="1497396"/>
    <lineage>
        <taxon>Bacteria</taxon>
        <taxon>Bacillati</taxon>
        <taxon>Actinomycetota</taxon>
        <taxon>Actinomycetes</taxon>
        <taxon>Pseudonocardiales</taxon>
        <taxon>Pseudonocardiaceae</taxon>
        <taxon>Kibdelosporangium</taxon>
    </lineage>
</organism>
<gene>
    <name evidence="6" type="ORF">ACFQ1S_01080</name>
</gene>
<feature type="transmembrane region" description="Helical" evidence="4">
    <location>
        <begin position="12"/>
        <end position="29"/>
    </location>
</feature>
<dbReference type="InterPro" id="IPR025997">
    <property type="entry name" value="SBP_2_dom"/>
</dbReference>
<dbReference type="PANTHER" id="PTHR46847:SF1">
    <property type="entry name" value="D-ALLOSE-BINDING PERIPLASMIC PROTEIN-RELATED"/>
    <property type="match status" value="1"/>
</dbReference>
<sequence>MAWLDRDRTPARFTVVTSVTSGLVLTAILKTIEAGVSGGAVLMWFALTSAGVAAISWSALSVVRRFRERSKRAFLMTSAFSQKYYVASFVQRLHSALDQDGTELVLKVPDRDYDAGAQSHHLGRLLDRRKDYIGGIIFASEVPRLRDDLVLFCEKSRLPVVFTDIEPFEKEADYPANSTFIGYDTGQLGELAGTWIANRLRGHPRPYVLIIASREHNSRQERCERVLRRELGDVRIVVDDRCGFMRSRAYDAVRAHIRQLRPTECLSAIFCTNDEMALGAVDALTPCTPATKDTFVVGVDGVQEARALIDDVNSPLRATVVQDTHRLAVGVVDQLAKMRRGHPVPRRTMLDAEIYEAQ</sequence>
<comment type="subcellular location">
    <subcellularLocation>
        <location evidence="1">Cell envelope</location>
    </subcellularLocation>
</comment>
<dbReference type="SUPFAM" id="SSF53822">
    <property type="entry name" value="Periplasmic binding protein-like I"/>
    <property type="match status" value="1"/>
</dbReference>
<evidence type="ECO:0000313" key="6">
    <source>
        <dbReference type="EMBL" id="MFD1044287.1"/>
    </source>
</evidence>
<feature type="domain" description="Periplasmic binding protein" evidence="5">
    <location>
        <begin position="80"/>
        <end position="341"/>
    </location>
</feature>
<comment type="similarity">
    <text evidence="2">Belongs to the bacterial solute-binding protein 2 family.</text>
</comment>
<protein>
    <submittedName>
        <fullName evidence="6">Sugar ABC transporter substrate-binding protein</fullName>
    </submittedName>
</protein>
<dbReference type="Gene3D" id="3.40.50.2300">
    <property type="match status" value="2"/>
</dbReference>
<name>A0ABW3M323_9PSEU</name>
<evidence type="ECO:0000259" key="5">
    <source>
        <dbReference type="Pfam" id="PF13407"/>
    </source>
</evidence>
<keyword evidence="3" id="KW-0732">Signal</keyword>
<dbReference type="Pfam" id="PF13407">
    <property type="entry name" value="Peripla_BP_4"/>
    <property type="match status" value="1"/>
</dbReference>
<evidence type="ECO:0000256" key="4">
    <source>
        <dbReference type="SAM" id="Phobius"/>
    </source>
</evidence>
<dbReference type="Proteomes" id="UP001597045">
    <property type="component" value="Unassembled WGS sequence"/>
</dbReference>
<dbReference type="PANTHER" id="PTHR46847">
    <property type="entry name" value="D-ALLOSE-BINDING PERIPLASMIC PROTEIN-RELATED"/>
    <property type="match status" value="1"/>
</dbReference>
<keyword evidence="4" id="KW-0472">Membrane</keyword>
<dbReference type="EMBL" id="JBHTIS010000025">
    <property type="protein sequence ID" value="MFD1044287.1"/>
    <property type="molecule type" value="Genomic_DNA"/>
</dbReference>
<keyword evidence="7" id="KW-1185">Reference proteome</keyword>
<evidence type="ECO:0000313" key="7">
    <source>
        <dbReference type="Proteomes" id="UP001597045"/>
    </source>
</evidence>
<keyword evidence="4" id="KW-1133">Transmembrane helix</keyword>
<keyword evidence="4" id="KW-0812">Transmembrane</keyword>
<feature type="transmembrane region" description="Helical" evidence="4">
    <location>
        <begin position="41"/>
        <end position="63"/>
    </location>
</feature>
<evidence type="ECO:0000256" key="3">
    <source>
        <dbReference type="ARBA" id="ARBA00022729"/>
    </source>
</evidence>
<dbReference type="InterPro" id="IPR028082">
    <property type="entry name" value="Peripla_BP_I"/>
</dbReference>
<evidence type="ECO:0000256" key="2">
    <source>
        <dbReference type="ARBA" id="ARBA00007639"/>
    </source>
</evidence>
<comment type="caution">
    <text evidence="6">The sequence shown here is derived from an EMBL/GenBank/DDBJ whole genome shotgun (WGS) entry which is preliminary data.</text>
</comment>
<evidence type="ECO:0000256" key="1">
    <source>
        <dbReference type="ARBA" id="ARBA00004196"/>
    </source>
</evidence>
<reference evidence="7" key="1">
    <citation type="journal article" date="2019" name="Int. J. Syst. Evol. Microbiol.">
        <title>The Global Catalogue of Microorganisms (GCM) 10K type strain sequencing project: providing services to taxonomists for standard genome sequencing and annotation.</title>
        <authorList>
            <consortium name="The Broad Institute Genomics Platform"/>
            <consortium name="The Broad Institute Genome Sequencing Center for Infectious Disease"/>
            <person name="Wu L."/>
            <person name="Ma J."/>
        </authorList>
    </citation>
    <scope>NUCLEOTIDE SEQUENCE [LARGE SCALE GENOMIC DNA]</scope>
    <source>
        <strain evidence="7">JCM 31486</strain>
    </source>
</reference>
<proteinExistence type="inferred from homology"/>
<accession>A0ABW3M323</accession>